<dbReference type="InterPro" id="IPR005158">
    <property type="entry name" value="BTAD"/>
</dbReference>
<comment type="similarity">
    <text evidence="1">Belongs to the AfsR/DnrI/RedD regulatory family.</text>
</comment>
<dbReference type="Pfam" id="PF13424">
    <property type="entry name" value="TPR_12"/>
    <property type="match status" value="1"/>
</dbReference>
<dbReference type="InterPro" id="IPR016032">
    <property type="entry name" value="Sig_transdc_resp-reg_C-effctor"/>
</dbReference>
<gene>
    <name evidence="8" type="ORF">Air01nite_51220</name>
</gene>
<feature type="compositionally biased region" description="Low complexity" evidence="5">
    <location>
        <begin position="1047"/>
        <end position="1064"/>
    </location>
</feature>
<dbReference type="Pfam" id="PF03704">
    <property type="entry name" value="BTAD"/>
    <property type="match status" value="1"/>
</dbReference>
<dbReference type="InterPro" id="IPR027417">
    <property type="entry name" value="P-loop_NTPase"/>
</dbReference>
<dbReference type="PANTHER" id="PTHR16305">
    <property type="entry name" value="TESTICULAR SOLUBLE ADENYLYL CYCLASE"/>
    <property type="match status" value="1"/>
</dbReference>
<keyword evidence="3" id="KW-0067">ATP-binding</keyword>
<dbReference type="SMART" id="SM00862">
    <property type="entry name" value="Trans_reg_C"/>
    <property type="match status" value="1"/>
</dbReference>
<dbReference type="SUPFAM" id="SSF48452">
    <property type="entry name" value="TPR-like"/>
    <property type="match status" value="2"/>
</dbReference>
<reference evidence="8 9" key="1">
    <citation type="submission" date="2021-01" db="EMBL/GenBank/DDBJ databases">
        <title>Whole genome shotgun sequence of Asanoa iriomotensis NBRC 100142.</title>
        <authorList>
            <person name="Komaki H."/>
            <person name="Tamura T."/>
        </authorList>
    </citation>
    <scope>NUCLEOTIDE SEQUENCE [LARGE SCALE GENOMIC DNA]</scope>
    <source>
        <strain evidence="8 9">NBRC 100142</strain>
    </source>
</reference>
<dbReference type="RefSeq" id="WP_203705861.1">
    <property type="nucleotide sequence ID" value="NZ_BONC01000040.1"/>
</dbReference>
<dbReference type="PANTHER" id="PTHR16305:SF35">
    <property type="entry name" value="TRANSCRIPTIONAL ACTIVATOR DOMAIN"/>
    <property type="match status" value="1"/>
</dbReference>
<keyword evidence="9" id="KW-1185">Reference proteome</keyword>
<evidence type="ECO:0000256" key="3">
    <source>
        <dbReference type="ARBA" id="ARBA00022840"/>
    </source>
</evidence>
<evidence type="ECO:0000259" key="6">
    <source>
        <dbReference type="SMART" id="SM00862"/>
    </source>
</evidence>
<dbReference type="Gene3D" id="1.10.10.10">
    <property type="entry name" value="Winged helix-like DNA-binding domain superfamily/Winged helix DNA-binding domain"/>
    <property type="match status" value="1"/>
</dbReference>
<feature type="domain" description="Bacterial transcriptional activator" evidence="7">
    <location>
        <begin position="96"/>
        <end position="241"/>
    </location>
</feature>
<evidence type="ECO:0000256" key="5">
    <source>
        <dbReference type="SAM" id="MobiDB-lite"/>
    </source>
</evidence>
<dbReference type="InterPro" id="IPR041664">
    <property type="entry name" value="AAA_16"/>
</dbReference>
<proteinExistence type="inferred from homology"/>
<organism evidence="8 9">
    <name type="scientific">Asanoa iriomotensis</name>
    <dbReference type="NCBI Taxonomy" id="234613"/>
    <lineage>
        <taxon>Bacteria</taxon>
        <taxon>Bacillati</taxon>
        <taxon>Actinomycetota</taxon>
        <taxon>Actinomycetes</taxon>
        <taxon>Micromonosporales</taxon>
        <taxon>Micromonosporaceae</taxon>
        <taxon>Asanoa</taxon>
    </lineage>
</organism>
<dbReference type="Gene3D" id="1.25.40.10">
    <property type="entry name" value="Tetratricopeptide repeat domain"/>
    <property type="match status" value="3"/>
</dbReference>
<accession>A0ABQ4C8C4</accession>
<feature type="region of interest" description="Disordered" evidence="5">
    <location>
        <begin position="1044"/>
        <end position="1064"/>
    </location>
</feature>
<feature type="domain" description="OmpR/PhoB-type" evidence="6">
    <location>
        <begin position="23"/>
        <end position="92"/>
    </location>
</feature>
<dbReference type="SUPFAM" id="SSF46894">
    <property type="entry name" value="C-terminal effector domain of the bipartite response regulators"/>
    <property type="match status" value="1"/>
</dbReference>
<evidence type="ECO:0000256" key="1">
    <source>
        <dbReference type="ARBA" id="ARBA00005820"/>
    </source>
</evidence>
<dbReference type="EMBL" id="BONC01000040">
    <property type="protein sequence ID" value="GIF59027.1"/>
    <property type="molecule type" value="Genomic_DNA"/>
</dbReference>
<dbReference type="SUPFAM" id="SSF52540">
    <property type="entry name" value="P-loop containing nucleoside triphosphate hydrolases"/>
    <property type="match status" value="1"/>
</dbReference>
<dbReference type="SMART" id="SM01043">
    <property type="entry name" value="BTAD"/>
    <property type="match status" value="1"/>
</dbReference>
<dbReference type="Pfam" id="PF13191">
    <property type="entry name" value="AAA_16"/>
    <property type="match status" value="1"/>
</dbReference>
<comment type="caution">
    <text evidence="8">The sequence shown here is derived from an EMBL/GenBank/DDBJ whole genome shotgun (WGS) entry which is preliminary data.</text>
</comment>
<dbReference type="Gene3D" id="3.40.50.300">
    <property type="entry name" value="P-loop containing nucleotide triphosphate hydrolases"/>
    <property type="match status" value="1"/>
</dbReference>
<dbReference type="InterPro" id="IPR036388">
    <property type="entry name" value="WH-like_DNA-bd_sf"/>
</dbReference>
<dbReference type="Proteomes" id="UP000624325">
    <property type="component" value="Unassembled WGS sequence"/>
</dbReference>
<keyword evidence="2" id="KW-0547">Nucleotide-binding</keyword>
<dbReference type="InterPro" id="IPR011990">
    <property type="entry name" value="TPR-like_helical_dom_sf"/>
</dbReference>
<sequence length="1064" mass="111210">MRQTSIRLVGPFAVVRDGRVLPDAEVGSRKARTLLALLAAEGRVVSVDQIVGALWPARPPSRPAENVATLVSRVRAALGAELVSGGRGGYRVHADVDLHRAARAVAEAERVLPGDPAAALEAAASAEAVLAAAPALTGELAADWAAAVRADQAEQLRRARQVVAAAALAAGQPARARDAALAASRADPFDEEAVRGLMRAHDALGEPARALEVYERLRTLLAEELGVDPAAATRDLHVAVLRGDAGPPAVPPAVPPVAPAPPAPENRLAGRSAELARLSGAWRDATSGRPRLMLVAGEPGIGKTRLAEELARLARGTAGTVVTVRCYAAERSLFLQPVVEAVADLVTHSAADQVRAAAGDRAGALAALVPAAAAVLGAPPAEHGSPEAERRAAYDAVTVFLRRFAEPRPVLLVVDDLQHAGTATVELLHYLARHAGDARLLVVATVRAAEGRQALATLDEVAEALPLGPLDPDAIAHLARAAGQDARAAEIARRTRGHTLFVVETLRALVAGDSGVPESLRASVLARVRAAGPGAEELLRAAAVLGASFAPAAVAGLLGVGVAEATLRCDRILETRLTVVAGRAYEFANDLVQEVLYDSTPQPTRLAHHLRAADVLADNPEAVARHAQAAGDDRRAGRAWLAAGRRAARRYAASDAEPLLGNAIAAAERCGDAELRTSGLLLRARVRETRFRFAEALDDATLAQRLSRDTGDRRAEMAALRQLGGPAWAGSGRPVETGIGHIRDALRLAEQLGDRGGQAELLGWLAVLSSNQLRFVEALAYGRRATEAARGIGGGALAAAFDGLKTAYAYLGEVAELSALLGELEPLVRQMGDLWLLQWCRFESAFPHLAAGRWAEAAARVEEAMAINERSGYGSYTSWYLAHLGWIARLDGRRDDALELARRASTMDSHAWFTAAVDALHGTTLVEYGDPAAAIPLLEHGLAVSASHRTTAYRLRCLAPLAEATGSPALLEEADAMLHAVVAPPGAAWLYGADAYTSVARAWLARGDPARALAVLEPLLAAGARTGWEAPLAAARAVAERARLQNSSASSAAARSAPSVSTGR</sequence>
<protein>
    <recommendedName>
        <fullName evidence="10">Transcriptional regulator</fullName>
    </recommendedName>
</protein>
<dbReference type="InterPro" id="IPR001867">
    <property type="entry name" value="OmpR/PhoB-type_DNA-bd"/>
</dbReference>
<keyword evidence="4" id="KW-0238">DNA-binding</keyword>
<evidence type="ECO:0000259" key="7">
    <source>
        <dbReference type="SMART" id="SM01043"/>
    </source>
</evidence>
<evidence type="ECO:0008006" key="10">
    <source>
        <dbReference type="Google" id="ProtNLM"/>
    </source>
</evidence>
<evidence type="ECO:0000256" key="2">
    <source>
        <dbReference type="ARBA" id="ARBA00022741"/>
    </source>
</evidence>
<evidence type="ECO:0000313" key="9">
    <source>
        <dbReference type="Proteomes" id="UP000624325"/>
    </source>
</evidence>
<evidence type="ECO:0000313" key="8">
    <source>
        <dbReference type="EMBL" id="GIF59027.1"/>
    </source>
</evidence>
<evidence type="ECO:0000256" key="4">
    <source>
        <dbReference type="ARBA" id="ARBA00023125"/>
    </source>
</evidence>
<name>A0ABQ4C8C4_9ACTN</name>